<gene>
    <name evidence="2" type="ORF">ASEP1449_LOCUS1657</name>
</gene>
<evidence type="ECO:0000313" key="2">
    <source>
        <dbReference type="EMBL" id="CAD9809834.1"/>
    </source>
</evidence>
<dbReference type="AlphaFoldDB" id="A0A7S2U6R6"/>
<dbReference type="EMBL" id="HBHQ01002581">
    <property type="protein sequence ID" value="CAD9809834.1"/>
    <property type="molecule type" value="Transcribed_RNA"/>
</dbReference>
<proteinExistence type="predicted"/>
<feature type="chain" id="PRO_5031036006" evidence="1">
    <location>
        <begin position="29"/>
        <end position="240"/>
    </location>
</feature>
<protein>
    <submittedName>
        <fullName evidence="2">Uncharacterized protein</fullName>
    </submittedName>
</protein>
<accession>A0A7S2U6R6</accession>
<name>A0A7S2U6R6_9STRA</name>
<feature type="signal peptide" evidence="1">
    <location>
        <begin position="1"/>
        <end position="28"/>
    </location>
</feature>
<evidence type="ECO:0000256" key="1">
    <source>
        <dbReference type="SAM" id="SignalP"/>
    </source>
</evidence>
<sequence length="240" mass="26215">MIVTHVWPTGSMMLLIALFFVCLTPSTSFSPSVQQCFRVKTTPTPRSTSTSRSTSCTVLNLESDNHAANNNSSSRRRAVASISGLIFSRAFSYSSPDALAADESLSEMLSLVEEARRQLDAVPALIEKEQWDSVRAILIKPPLSDCWTKSARSKQLLVDYAEVVGSVGGDELGVLEGREEATTHLRFLDMAAYNNIFNPIKSEGTSGATKELIRSYYEDPKNEWKASVAALDSLVGLGKN</sequence>
<reference evidence="2" key="1">
    <citation type="submission" date="2021-01" db="EMBL/GenBank/DDBJ databases">
        <authorList>
            <person name="Corre E."/>
            <person name="Pelletier E."/>
            <person name="Niang G."/>
            <person name="Scheremetjew M."/>
            <person name="Finn R."/>
            <person name="Kale V."/>
            <person name="Holt S."/>
            <person name="Cochrane G."/>
            <person name="Meng A."/>
            <person name="Brown T."/>
            <person name="Cohen L."/>
        </authorList>
    </citation>
    <scope>NUCLEOTIDE SEQUENCE</scope>
    <source>
        <strain evidence="2">CCMP2084</strain>
    </source>
</reference>
<organism evidence="2">
    <name type="scientific">Attheya septentrionalis</name>
    <dbReference type="NCBI Taxonomy" id="420275"/>
    <lineage>
        <taxon>Eukaryota</taxon>
        <taxon>Sar</taxon>
        <taxon>Stramenopiles</taxon>
        <taxon>Ochrophyta</taxon>
        <taxon>Bacillariophyta</taxon>
        <taxon>Coscinodiscophyceae</taxon>
        <taxon>Chaetocerotophycidae</taxon>
        <taxon>Chaetocerotales</taxon>
        <taxon>Attheyaceae</taxon>
        <taxon>Attheya</taxon>
    </lineage>
</organism>
<keyword evidence="1" id="KW-0732">Signal</keyword>